<keyword evidence="3" id="KW-1185">Reference proteome</keyword>
<dbReference type="RefSeq" id="WP_015236208.1">
    <property type="nucleotide sequence ID" value="NC_019793.1"/>
</dbReference>
<dbReference type="PATRIC" id="fig|937777.3.peg.2435"/>
<dbReference type="GO" id="GO:0016747">
    <property type="term" value="F:acyltransferase activity, transferring groups other than amino-acyl groups"/>
    <property type="evidence" value="ECO:0007669"/>
    <property type="project" value="InterPro"/>
</dbReference>
<dbReference type="eggNOG" id="COG1670">
    <property type="taxonomic scope" value="Bacteria"/>
</dbReference>
<organism evidence="2 3">
    <name type="scientific">Deinococcus peraridilitoris (strain DSM 19664 / LMG 22246 / CIP 109416 / KR-200)</name>
    <dbReference type="NCBI Taxonomy" id="937777"/>
    <lineage>
        <taxon>Bacteria</taxon>
        <taxon>Thermotogati</taxon>
        <taxon>Deinococcota</taxon>
        <taxon>Deinococci</taxon>
        <taxon>Deinococcales</taxon>
        <taxon>Deinococcaceae</taxon>
        <taxon>Deinococcus</taxon>
    </lineage>
</organism>
<feature type="domain" description="N-acetyltransferase" evidence="1">
    <location>
        <begin position="7"/>
        <end position="168"/>
    </location>
</feature>
<keyword evidence="2" id="KW-0808">Transferase</keyword>
<dbReference type="EMBL" id="CP003382">
    <property type="protein sequence ID" value="AFZ67906.1"/>
    <property type="molecule type" value="Genomic_DNA"/>
</dbReference>
<gene>
    <name evidence="2" type="ordered locus">Deipe_2433</name>
</gene>
<dbReference type="HOGENOM" id="CLU_125872_0_0_0"/>
<dbReference type="Gene3D" id="3.40.630.30">
    <property type="match status" value="1"/>
</dbReference>
<dbReference type="AlphaFoldDB" id="L0A232"/>
<dbReference type="CDD" id="cd04301">
    <property type="entry name" value="NAT_SF"/>
    <property type="match status" value="1"/>
</dbReference>
<protein>
    <submittedName>
        <fullName evidence="2">Acetyltransferase (GNAT) family protein</fullName>
    </submittedName>
</protein>
<dbReference type="Pfam" id="PF00583">
    <property type="entry name" value="Acetyltransf_1"/>
    <property type="match status" value="1"/>
</dbReference>
<dbReference type="InterPro" id="IPR016181">
    <property type="entry name" value="Acyl_CoA_acyltransferase"/>
</dbReference>
<dbReference type="KEGG" id="dpd:Deipe_2433"/>
<proteinExistence type="predicted"/>
<evidence type="ECO:0000259" key="1">
    <source>
        <dbReference type="PROSITE" id="PS51186"/>
    </source>
</evidence>
<sequence>MLEERVLKVQETTLHDAPLMHQLYLDTPQYFEMLGTPIPTLLEVQREVEFALRDPRRRLELLFDGERAIGCLDYKLHYPARGDITINLLMIAGPAQNRRYGSLALGHLEERLPAGTRRLLASVLGNNARAARFWERHGFSFAIDARPVMEWYAKEIGGSTSPMSLRQTKLPA</sequence>
<dbReference type="SUPFAM" id="SSF55729">
    <property type="entry name" value="Acyl-CoA N-acyltransferases (Nat)"/>
    <property type="match status" value="1"/>
</dbReference>
<evidence type="ECO:0000313" key="2">
    <source>
        <dbReference type="EMBL" id="AFZ67906.1"/>
    </source>
</evidence>
<accession>L0A232</accession>
<name>L0A232_DEIPD</name>
<dbReference type="InterPro" id="IPR000182">
    <property type="entry name" value="GNAT_dom"/>
</dbReference>
<reference evidence="3" key="1">
    <citation type="submission" date="2012-03" db="EMBL/GenBank/DDBJ databases">
        <title>Complete sequence of chromosome of Deinococcus peraridilitoris DSM 19664.</title>
        <authorList>
            <person name="Lucas S."/>
            <person name="Copeland A."/>
            <person name="Lapidus A."/>
            <person name="Glavina del Rio T."/>
            <person name="Dalin E."/>
            <person name="Tice H."/>
            <person name="Bruce D."/>
            <person name="Goodwin L."/>
            <person name="Pitluck S."/>
            <person name="Peters L."/>
            <person name="Mikhailova N."/>
            <person name="Lu M."/>
            <person name="Kyrpides N."/>
            <person name="Mavromatis K."/>
            <person name="Ivanova N."/>
            <person name="Brettin T."/>
            <person name="Detter J.C."/>
            <person name="Han C."/>
            <person name="Larimer F."/>
            <person name="Land M."/>
            <person name="Hauser L."/>
            <person name="Markowitz V."/>
            <person name="Cheng J.-F."/>
            <person name="Hugenholtz P."/>
            <person name="Woyke T."/>
            <person name="Wu D."/>
            <person name="Pukall R."/>
            <person name="Steenblock K."/>
            <person name="Brambilla E."/>
            <person name="Klenk H.-P."/>
            <person name="Eisen J.A."/>
        </authorList>
    </citation>
    <scope>NUCLEOTIDE SEQUENCE [LARGE SCALE GENOMIC DNA]</scope>
    <source>
        <strain evidence="3">DSM 19664 / LMG 22246 / CIP 109416 / KR-200</strain>
    </source>
</reference>
<evidence type="ECO:0000313" key="3">
    <source>
        <dbReference type="Proteomes" id="UP000010467"/>
    </source>
</evidence>
<dbReference type="PROSITE" id="PS51186">
    <property type="entry name" value="GNAT"/>
    <property type="match status" value="1"/>
</dbReference>
<dbReference type="Proteomes" id="UP000010467">
    <property type="component" value="Chromosome"/>
</dbReference>
<dbReference type="STRING" id="937777.Deipe_2433"/>